<name>A0A1G9Y0C9_9EURY</name>
<dbReference type="STRING" id="660521.SAMN04487949_3197"/>
<dbReference type="InterPro" id="IPR024079">
    <property type="entry name" value="MetalloPept_cat_dom_sf"/>
</dbReference>
<dbReference type="PROSITE" id="PS51257">
    <property type="entry name" value="PROKAR_LIPOPROTEIN"/>
    <property type="match status" value="1"/>
</dbReference>
<evidence type="ECO:0000313" key="2">
    <source>
        <dbReference type="EMBL" id="SDN02186.1"/>
    </source>
</evidence>
<sequence>MRRVVLSLSLVCLVVLSGCLGVAFGPTDSPAGSEPVTAASGSGGGTADVDGSTGSTGDASRPRTNPWGSDPVVVAVDGPATDRDYAALVADATAYWEANAPQYAGYNISYRVDADADSPDIVVRFVEDVPACGDTNDAVGCAPLVTDSRQLDRPEAVYIQTGLSAESTTLILEHEFGHTLGLRHDDAPADVMAAESVLYTQPQPDAKDRAFPWKDAEFTVYIDDTNASDPADARDQVGHALDYFASGADGTEGVPSNLSFTFVDDPDEADVVVQFSETSPCDDGAGSCGQMLGPDPDGDGAIETYTKLRVTLVDLDTSAVGWHVGNWLAYGLGMEAVDERPRPFQDASYSERRSDWWE</sequence>
<reference evidence="3" key="1">
    <citation type="submission" date="2016-10" db="EMBL/GenBank/DDBJ databases">
        <authorList>
            <person name="Varghese N."/>
            <person name="Submissions S."/>
        </authorList>
    </citation>
    <scope>NUCLEOTIDE SEQUENCE [LARGE SCALE GENOMIC DNA]</scope>
    <source>
        <strain evidence="3">CGMCC 1.10119</strain>
    </source>
</reference>
<feature type="compositionally biased region" description="Low complexity" evidence="1">
    <location>
        <begin position="47"/>
        <end position="59"/>
    </location>
</feature>
<dbReference type="Gene3D" id="3.40.390.10">
    <property type="entry name" value="Collagenase (Catalytic Domain)"/>
    <property type="match status" value="1"/>
</dbReference>
<accession>A0A1G9Y0C9</accession>
<evidence type="ECO:0000313" key="3">
    <source>
        <dbReference type="Proteomes" id="UP000199451"/>
    </source>
</evidence>
<keyword evidence="3" id="KW-1185">Reference proteome</keyword>
<gene>
    <name evidence="2" type="ORF">SAMN04487949_3197</name>
</gene>
<evidence type="ECO:0008006" key="4">
    <source>
        <dbReference type="Google" id="ProtNLM"/>
    </source>
</evidence>
<dbReference type="AlphaFoldDB" id="A0A1G9Y0C9"/>
<protein>
    <recommendedName>
        <fullName evidence="4">Matrixin</fullName>
    </recommendedName>
</protein>
<dbReference type="RefSeq" id="WP_089698994.1">
    <property type="nucleotide sequence ID" value="NZ_FNHL01000004.1"/>
</dbReference>
<dbReference type="OrthoDB" id="9634at2157"/>
<evidence type="ECO:0000256" key="1">
    <source>
        <dbReference type="SAM" id="MobiDB-lite"/>
    </source>
</evidence>
<dbReference type="GO" id="GO:0008237">
    <property type="term" value="F:metallopeptidase activity"/>
    <property type="evidence" value="ECO:0007669"/>
    <property type="project" value="InterPro"/>
</dbReference>
<dbReference type="Proteomes" id="UP000199451">
    <property type="component" value="Unassembled WGS sequence"/>
</dbReference>
<proteinExistence type="predicted"/>
<dbReference type="EMBL" id="FNHL01000004">
    <property type="protein sequence ID" value="SDN02186.1"/>
    <property type="molecule type" value="Genomic_DNA"/>
</dbReference>
<feature type="region of interest" description="Disordered" evidence="1">
    <location>
        <begin position="29"/>
        <end position="71"/>
    </location>
</feature>
<organism evidence="2 3">
    <name type="scientific">Halogranum gelatinilyticum</name>
    <dbReference type="NCBI Taxonomy" id="660521"/>
    <lineage>
        <taxon>Archaea</taxon>
        <taxon>Methanobacteriati</taxon>
        <taxon>Methanobacteriota</taxon>
        <taxon>Stenosarchaea group</taxon>
        <taxon>Halobacteria</taxon>
        <taxon>Halobacteriales</taxon>
        <taxon>Haloferacaceae</taxon>
    </lineage>
</organism>
<dbReference type="SUPFAM" id="SSF55486">
    <property type="entry name" value="Metalloproteases ('zincins'), catalytic domain"/>
    <property type="match status" value="1"/>
</dbReference>